<evidence type="ECO:0000313" key="3">
    <source>
        <dbReference type="Proteomes" id="UP000449846"/>
    </source>
</evidence>
<reference evidence="2 3" key="1">
    <citation type="submission" date="2019-11" db="EMBL/GenBank/DDBJ databases">
        <authorList>
            <person name="Dong K."/>
        </authorList>
    </citation>
    <scope>NUCLEOTIDE SEQUENCE [LARGE SCALE GENOMIC DNA]</scope>
    <source>
        <strain evidence="2 3">NBRC 112902</strain>
    </source>
</reference>
<name>A0A844HGV8_9RHOB</name>
<dbReference type="InterPro" id="IPR028992">
    <property type="entry name" value="Hedgehog/Intein_dom"/>
</dbReference>
<sequence>MTDTTGTDNQLIRDDAIVLFTRGTLIATGLQKVEDLLVGDLVETLGPQPSRWIGSRKFEGVALPLRREHRPIKIPAGALGKRVSGTGSARLRPAPRAVLTDCSTNVGQEEVMVPAKHLIGYAGIAVEAVPEIEYFHFVLDHHVWANGALTERILAGPMALRAHRATQCYEIALIFPDNEMPKFTLTPARRIL</sequence>
<dbReference type="EMBL" id="WMIG01000001">
    <property type="protein sequence ID" value="MTH57594.1"/>
    <property type="molecule type" value="Genomic_DNA"/>
</dbReference>
<dbReference type="RefSeq" id="WP_343042897.1">
    <property type="nucleotide sequence ID" value="NZ_JBHGCD010000037.1"/>
</dbReference>
<evidence type="ECO:0000259" key="1">
    <source>
        <dbReference type="Pfam" id="PF13403"/>
    </source>
</evidence>
<gene>
    <name evidence="2" type="ORF">GL300_00035</name>
</gene>
<dbReference type="Proteomes" id="UP000449846">
    <property type="component" value="Unassembled WGS sequence"/>
</dbReference>
<organism evidence="2 3">
    <name type="scientific">Paracoccus litorisediminis</name>
    <dbReference type="NCBI Taxonomy" id="2006130"/>
    <lineage>
        <taxon>Bacteria</taxon>
        <taxon>Pseudomonadati</taxon>
        <taxon>Pseudomonadota</taxon>
        <taxon>Alphaproteobacteria</taxon>
        <taxon>Rhodobacterales</taxon>
        <taxon>Paracoccaceae</taxon>
        <taxon>Paracoccus</taxon>
    </lineage>
</organism>
<dbReference type="Pfam" id="PF13403">
    <property type="entry name" value="Hint_2"/>
    <property type="match status" value="1"/>
</dbReference>
<accession>A0A844HGV8</accession>
<evidence type="ECO:0000313" key="2">
    <source>
        <dbReference type="EMBL" id="MTH57594.1"/>
    </source>
</evidence>
<comment type="caution">
    <text evidence="2">The sequence shown here is derived from an EMBL/GenBank/DDBJ whole genome shotgun (WGS) entry which is preliminary data.</text>
</comment>
<feature type="domain" description="Hedgehog/Intein (Hint)" evidence="1">
    <location>
        <begin position="20"/>
        <end position="156"/>
    </location>
</feature>
<dbReference type="AlphaFoldDB" id="A0A844HGV8"/>
<proteinExistence type="predicted"/>
<protein>
    <submittedName>
        <fullName evidence="2">Hemolysin</fullName>
    </submittedName>
</protein>
<keyword evidence="3" id="KW-1185">Reference proteome</keyword>